<evidence type="ECO:0000313" key="1">
    <source>
        <dbReference type="EMBL" id="MBE9066054.1"/>
    </source>
</evidence>
<organism evidence="1 2">
    <name type="scientific">Leptolyngbya cf. ectocarpi LEGE 11479</name>
    <dbReference type="NCBI Taxonomy" id="1828722"/>
    <lineage>
        <taxon>Bacteria</taxon>
        <taxon>Bacillati</taxon>
        <taxon>Cyanobacteriota</taxon>
        <taxon>Cyanophyceae</taxon>
        <taxon>Leptolyngbyales</taxon>
        <taxon>Leptolyngbyaceae</taxon>
        <taxon>Leptolyngbya group</taxon>
        <taxon>Leptolyngbya</taxon>
    </lineage>
</organism>
<accession>A0A928WZ41</accession>
<dbReference type="RefSeq" id="WP_193991511.1">
    <property type="nucleotide sequence ID" value="NZ_JADEXP010000026.1"/>
</dbReference>
<sequence>MFQEFIQDSSGSTVPPANPTVLPDYEYGHVRHLIFGSPTVIRLTIQLLHQLNYAEPNDWSKPLPTGQPHEVMAILMKRIQLN</sequence>
<gene>
    <name evidence="1" type="ORF">IQ260_05245</name>
</gene>
<keyword evidence="2" id="KW-1185">Reference proteome</keyword>
<name>A0A928WZ41_LEPEC</name>
<evidence type="ECO:0000313" key="2">
    <source>
        <dbReference type="Proteomes" id="UP000615026"/>
    </source>
</evidence>
<dbReference type="Proteomes" id="UP000615026">
    <property type="component" value="Unassembled WGS sequence"/>
</dbReference>
<protein>
    <submittedName>
        <fullName evidence="1">Uncharacterized protein</fullName>
    </submittedName>
</protein>
<dbReference type="AlphaFoldDB" id="A0A928WZ41"/>
<comment type="caution">
    <text evidence="1">The sequence shown here is derived from an EMBL/GenBank/DDBJ whole genome shotgun (WGS) entry which is preliminary data.</text>
</comment>
<proteinExistence type="predicted"/>
<reference evidence="1" key="1">
    <citation type="submission" date="2020-10" db="EMBL/GenBank/DDBJ databases">
        <authorList>
            <person name="Castelo-Branco R."/>
            <person name="Eusebio N."/>
            <person name="Adriana R."/>
            <person name="Vieira A."/>
            <person name="Brugerolle De Fraissinette N."/>
            <person name="Rezende De Castro R."/>
            <person name="Schneider M.P."/>
            <person name="Vasconcelos V."/>
            <person name="Leao P.N."/>
        </authorList>
    </citation>
    <scope>NUCLEOTIDE SEQUENCE</scope>
    <source>
        <strain evidence="1">LEGE 11479</strain>
    </source>
</reference>
<dbReference type="EMBL" id="JADEXP010000026">
    <property type="protein sequence ID" value="MBE9066054.1"/>
    <property type="molecule type" value="Genomic_DNA"/>
</dbReference>